<dbReference type="EMBL" id="KN834355">
    <property type="protein sequence ID" value="KIK10941.1"/>
    <property type="molecule type" value="Genomic_DNA"/>
</dbReference>
<organism evidence="1 2">
    <name type="scientific">Pisolithus microcarpus 441</name>
    <dbReference type="NCBI Taxonomy" id="765257"/>
    <lineage>
        <taxon>Eukaryota</taxon>
        <taxon>Fungi</taxon>
        <taxon>Dikarya</taxon>
        <taxon>Basidiomycota</taxon>
        <taxon>Agaricomycotina</taxon>
        <taxon>Agaricomycetes</taxon>
        <taxon>Agaricomycetidae</taxon>
        <taxon>Boletales</taxon>
        <taxon>Sclerodermatineae</taxon>
        <taxon>Pisolithaceae</taxon>
        <taxon>Pisolithus</taxon>
    </lineage>
</organism>
<gene>
    <name evidence="1" type="ORF">PISMIDRAFT_690686</name>
</gene>
<keyword evidence="2" id="KW-1185">Reference proteome</keyword>
<dbReference type="HOGENOM" id="CLU_2980018_0_0_1"/>
<dbReference type="AlphaFoldDB" id="A0A0C9Y189"/>
<evidence type="ECO:0000313" key="1">
    <source>
        <dbReference type="EMBL" id="KIK10941.1"/>
    </source>
</evidence>
<proteinExistence type="predicted"/>
<reference evidence="2" key="2">
    <citation type="submission" date="2015-01" db="EMBL/GenBank/DDBJ databases">
        <title>Evolutionary Origins and Diversification of the Mycorrhizal Mutualists.</title>
        <authorList>
            <consortium name="DOE Joint Genome Institute"/>
            <consortium name="Mycorrhizal Genomics Consortium"/>
            <person name="Kohler A."/>
            <person name="Kuo A."/>
            <person name="Nagy L.G."/>
            <person name="Floudas D."/>
            <person name="Copeland A."/>
            <person name="Barry K.W."/>
            <person name="Cichocki N."/>
            <person name="Veneault-Fourrey C."/>
            <person name="LaButti K."/>
            <person name="Lindquist E.A."/>
            <person name="Lipzen A."/>
            <person name="Lundell T."/>
            <person name="Morin E."/>
            <person name="Murat C."/>
            <person name="Riley R."/>
            <person name="Ohm R."/>
            <person name="Sun H."/>
            <person name="Tunlid A."/>
            <person name="Henrissat B."/>
            <person name="Grigoriev I.V."/>
            <person name="Hibbett D.S."/>
            <person name="Martin F."/>
        </authorList>
    </citation>
    <scope>NUCLEOTIDE SEQUENCE [LARGE SCALE GENOMIC DNA]</scope>
    <source>
        <strain evidence="2">441</strain>
    </source>
</reference>
<reference evidence="1 2" key="1">
    <citation type="submission" date="2014-04" db="EMBL/GenBank/DDBJ databases">
        <authorList>
            <consortium name="DOE Joint Genome Institute"/>
            <person name="Kuo A."/>
            <person name="Kohler A."/>
            <person name="Costa M.D."/>
            <person name="Nagy L.G."/>
            <person name="Floudas D."/>
            <person name="Copeland A."/>
            <person name="Barry K.W."/>
            <person name="Cichocki N."/>
            <person name="Veneault-Fourrey C."/>
            <person name="LaButti K."/>
            <person name="Lindquist E.A."/>
            <person name="Lipzen A."/>
            <person name="Lundell T."/>
            <person name="Morin E."/>
            <person name="Murat C."/>
            <person name="Sun H."/>
            <person name="Tunlid A."/>
            <person name="Henrissat B."/>
            <person name="Grigoriev I.V."/>
            <person name="Hibbett D.S."/>
            <person name="Martin F."/>
            <person name="Nordberg H.P."/>
            <person name="Cantor M.N."/>
            <person name="Hua S.X."/>
        </authorList>
    </citation>
    <scope>NUCLEOTIDE SEQUENCE [LARGE SCALE GENOMIC DNA]</scope>
    <source>
        <strain evidence="1 2">441</strain>
    </source>
</reference>
<evidence type="ECO:0000313" key="2">
    <source>
        <dbReference type="Proteomes" id="UP000054018"/>
    </source>
</evidence>
<protein>
    <submittedName>
        <fullName evidence="1">Uncharacterized protein</fullName>
    </submittedName>
</protein>
<accession>A0A0C9Y189</accession>
<name>A0A0C9Y189_9AGAM</name>
<sequence length="58" mass="6455">MPIDYLNWVVIVFGADSTMTRASLTEDILDQFQFVDVSVKELSECSLTIDGSVLLETV</sequence>
<dbReference type="Proteomes" id="UP000054018">
    <property type="component" value="Unassembled WGS sequence"/>
</dbReference>